<sequence>MSLAMDDDVPPTYDFDACIPAPVYTVCAKSTEHLLQFERPATTGCPGCDYITETKHMKINMGFRMWGLEIPMDRVIVTLEGTLTISLTHRGTFAGDSIVPLLAHAVELYNSTKNDSSPWDQERRFSIPIPSVVDIRGRKSPTPPSFFSLHQNVVCETTYAAKFQMIRKGNALNTQHEIKTIPILYLPKFCPVQPPLTSIPRLPRGVQHSASFLGTFERVKTVSMSPAYPPCSKNKFSLELSDKCVNLSLPSPPCFTSGELIPFTLSLVFPKDPVLASALVSKTQVHLLKRLIVRAKNGEELIQRDTFISSADLRTSKEFTEGVLLFRGTIQAGTAGGEASWQIEDIVQVQYVLRAFLRPPDGLVEHIASFRHEEIVQLTTDYGVL</sequence>
<gene>
    <name evidence="1" type="ORF">LshimejAT787_0207080</name>
</gene>
<evidence type="ECO:0000313" key="2">
    <source>
        <dbReference type="Proteomes" id="UP001063166"/>
    </source>
</evidence>
<protein>
    <submittedName>
        <fullName evidence="1">Uncharacterized protein</fullName>
    </submittedName>
</protein>
<evidence type="ECO:0000313" key="1">
    <source>
        <dbReference type="EMBL" id="GLB35143.1"/>
    </source>
</evidence>
<organism evidence="1 2">
    <name type="scientific">Lyophyllum shimeji</name>
    <name type="common">Hon-shimeji</name>
    <name type="synonym">Tricholoma shimeji</name>
    <dbReference type="NCBI Taxonomy" id="47721"/>
    <lineage>
        <taxon>Eukaryota</taxon>
        <taxon>Fungi</taxon>
        <taxon>Dikarya</taxon>
        <taxon>Basidiomycota</taxon>
        <taxon>Agaricomycotina</taxon>
        <taxon>Agaricomycetes</taxon>
        <taxon>Agaricomycetidae</taxon>
        <taxon>Agaricales</taxon>
        <taxon>Tricholomatineae</taxon>
        <taxon>Lyophyllaceae</taxon>
        <taxon>Lyophyllum</taxon>
    </lineage>
</organism>
<keyword evidence="2" id="KW-1185">Reference proteome</keyword>
<accession>A0A9P3PFT3</accession>
<proteinExistence type="predicted"/>
<dbReference type="OrthoDB" id="2586076at2759"/>
<dbReference type="EMBL" id="BRPK01000002">
    <property type="protein sequence ID" value="GLB35143.1"/>
    <property type="molecule type" value="Genomic_DNA"/>
</dbReference>
<comment type="caution">
    <text evidence="1">The sequence shown here is derived from an EMBL/GenBank/DDBJ whole genome shotgun (WGS) entry which is preliminary data.</text>
</comment>
<dbReference type="AlphaFoldDB" id="A0A9P3PFT3"/>
<dbReference type="Proteomes" id="UP001063166">
    <property type="component" value="Unassembled WGS sequence"/>
</dbReference>
<name>A0A9P3PFT3_LYOSH</name>
<reference evidence="1" key="1">
    <citation type="submission" date="2022-07" db="EMBL/GenBank/DDBJ databases">
        <title>The genome of Lyophyllum shimeji provides insight into the initial evolution of ectomycorrhizal fungal genome.</title>
        <authorList>
            <person name="Kobayashi Y."/>
            <person name="Shibata T."/>
            <person name="Hirakawa H."/>
            <person name="Shigenobu S."/>
            <person name="Nishiyama T."/>
            <person name="Yamada A."/>
            <person name="Hasebe M."/>
            <person name="Kawaguchi M."/>
        </authorList>
    </citation>
    <scope>NUCLEOTIDE SEQUENCE</scope>
    <source>
        <strain evidence="1">AT787</strain>
    </source>
</reference>